<comment type="caution">
    <text evidence="2">The sequence shown here is derived from an EMBL/GenBank/DDBJ whole genome shotgun (WGS) entry which is preliminary data.</text>
</comment>
<dbReference type="Pfam" id="PF12705">
    <property type="entry name" value="PDDEXK_1"/>
    <property type="match status" value="1"/>
</dbReference>
<proteinExistence type="predicted"/>
<dbReference type="InterPro" id="IPR019925">
    <property type="entry name" value="DNA_repair_protein_predicted"/>
</dbReference>
<gene>
    <name evidence="2" type="ORF">EDC63_101437</name>
</gene>
<reference evidence="2 3" key="1">
    <citation type="submission" date="2019-03" db="EMBL/GenBank/DDBJ databases">
        <title>Genomic Encyclopedia of Type Strains, Phase IV (KMG-IV): sequencing the most valuable type-strain genomes for metagenomic binning, comparative biology and taxonomic classification.</title>
        <authorList>
            <person name="Goeker M."/>
        </authorList>
    </citation>
    <scope>NUCLEOTIDE SEQUENCE [LARGE SCALE GENOMIC DNA]</scope>
    <source>
        <strain evidence="2 3">DSM 100309</strain>
    </source>
</reference>
<keyword evidence="3" id="KW-1185">Reference proteome</keyword>
<dbReference type="Gene3D" id="3.40.50.300">
    <property type="entry name" value="P-loop containing nucleotide triphosphate hydrolases"/>
    <property type="match status" value="1"/>
</dbReference>
<feature type="domain" description="PD-(D/E)XK endonuclease-like" evidence="1">
    <location>
        <begin position="626"/>
        <end position="892"/>
    </location>
</feature>
<dbReference type="InterPro" id="IPR027417">
    <property type="entry name" value="P-loop_NTPase"/>
</dbReference>
<dbReference type="Gene3D" id="3.90.320.10">
    <property type="match status" value="1"/>
</dbReference>
<dbReference type="Proteomes" id="UP000295367">
    <property type="component" value="Unassembled WGS sequence"/>
</dbReference>
<dbReference type="SUPFAM" id="SSF52540">
    <property type="entry name" value="P-loop containing nucleoside triphosphate hydrolases"/>
    <property type="match status" value="1"/>
</dbReference>
<evidence type="ECO:0000259" key="1">
    <source>
        <dbReference type="Pfam" id="PF12705"/>
    </source>
</evidence>
<evidence type="ECO:0000313" key="3">
    <source>
        <dbReference type="Proteomes" id="UP000295367"/>
    </source>
</evidence>
<dbReference type="EMBL" id="SMCO01000001">
    <property type="protein sequence ID" value="TCV90464.1"/>
    <property type="molecule type" value="Genomic_DNA"/>
</dbReference>
<dbReference type="OrthoDB" id="9761147at2"/>
<organism evidence="2 3">
    <name type="scientific">Sulfurirhabdus autotrophica</name>
    <dbReference type="NCBI Taxonomy" id="1706046"/>
    <lineage>
        <taxon>Bacteria</taxon>
        <taxon>Pseudomonadati</taxon>
        <taxon>Pseudomonadota</taxon>
        <taxon>Betaproteobacteria</taxon>
        <taxon>Nitrosomonadales</taxon>
        <taxon>Sulfuricellaceae</taxon>
        <taxon>Sulfurirhabdus</taxon>
    </lineage>
</organism>
<dbReference type="InterPro" id="IPR011604">
    <property type="entry name" value="PDDEXK-like_dom_sf"/>
</dbReference>
<accession>A0A4R3YHJ7</accession>
<dbReference type="InterPro" id="IPR038726">
    <property type="entry name" value="PDDEXK_AddAB-type"/>
</dbReference>
<evidence type="ECO:0000313" key="2">
    <source>
        <dbReference type="EMBL" id="TCV90464.1"/>
    </source>
</evidence>
<protein>
    <submittedName>
        <fullName evidence="2">Putative DNA repair protein</fullName>
    </submittedName>
</protein>
<sequence length="912" mass="101214">MHADIIEAIESGATILTANRRLARFLKSQFDTVQQSRGRMAWHSPDILPWSSWIERSWEVMANQRSMGAGFQTGVLLNAIQEKSLWENIVAEYSNAESRLLQVPATAKNAAAAWQLMQAWHLKLPVDQALSSADVQVFSGWAKKFKEVCVKQGWLDHARLPDLVEDGYKAGKIALPGRLVLAGFDELTPQQRQLLATLQVLGCQCTELEPEANNKEAVRTRFTDAAAEISAAAVWVRDLLEKNTGETIGIVVPDLSALQEAITHRFDDILQPQLVLPKPADKIKRPYNMSMGNGLIDFPIIHGALLVLELLEGKLSLEKMGILLRTAFIAGAESEMAKRCLLDAKLRSIGELEISLPTLWSLSKSVDKEGVVRPYTTPIFAESIDKMLPISSQIQYLKQPPGKWGSLFKQILNDMGWPGERALSSEEYQAAGAWRDLLNEYSSLDLVLTDIGFLDALGYLRRMTSEAMFQPETDAVPVQILGTLEAANMLFDHLWVMGVHDEVWPAAAHPNPFLPINLQRNLGLPHSSASRELRFSQQITSRLRSSAPYVIFSYPERDGDRALRPSPLIQDLPEVEGAALVAVFTSNYARLIHTTNDLEMLEDSQGPALQDKGLTRGGTGLFKQQAACPFRAFGEYRLGAETLEEGRIGLSPAERGTLLHRSLELTWDELKSHAQLCDATDSQIDEVVRVAANKATEELARNRPNTFTKRFAELECRRLVNLLLQWLAIEKQRSPFVVLASERQQAVTIGGISVNAKIDRMDTLADGTQAIIDYKTNVPNVKHWFSDRPEEPQLPLYCTASGQNVRSVYFAQIKLGDMGFKGLSASEGAVPGIASFADTEAGKEFGTWEQMVASWQRVLNQLGEDFRSGKAVVDPKHYPKTCAYCDLGPLCRVNESGKASLLDNDESLTEPD</sequence>
<dbReference type="NCBIfam" id="TIGR03623">
    <property type="entry name" value="probable DNA repair protein"/>
    <property type="match status" value="1"/>
</dbReference>
<dbReference type="RefSeq" id="WP_124947600.1">
    <property type="nucleotide sequence ID" value="NZ_BHVT01000073.1"/>
</dbReference>
<name>A0A4R3YHJ7_9PROT</name>
<dbReference type="AlphaFoldDB" id="A0A4R3YHJ7"/>